<feature type="transmembrane region" description="Helical" evidence="1">
    <location>
        <begin position="146"/>
        <end position="167"/>
    </location>
</feature>
<organism evidence="2">
    <name type="scientific">Clostridium paraputrificum</name>
    <dbReference type="NCBI Taxonomy" id="29363"/>
    <lineage>
        <taxon>Bacteria</taxon>
        <taxon>Bacillati</taxon>
        <taxon>Bacillota</taxon>
        <taxon>Clostridia</taxon>
        <taxon>Eubacteriales</taxon>
        <taxon>Clostridiaceae</taxon>
        <taxon>Clostridium</taxon>
    </lineage>
</organism>
<reference evidence="2" key="1">
    <citation type="submission" date="2019-11" db="EMBL/GenBank/DDBJ databases">
        <authorList>
            <person name="Feng L."/>
        </authorList>
    </citation>
    <scope>NUCLEOTIDE SEQUENCE</scope>
    <source>
        <strain evidence="2">CParaputrificumLFYP93</strain>
    </source>
</reference>
<feature type="transmembrane region" description="Helical" evidence="1">
    <location>
        <begin position="348"/>
        <end position="367"/>
    </location>
</feature>
<dbReference type="RefSeq" id="WP_421757176.1">
    <property type="nucleotide sequence ID" value="NZ_CACRTV010000019.1"/>
</dbReference>
<evidence type="ECO:0000313" key="2">
    <source>
        <dbReference type="EMBL" id="VYT77039.1"/>
    </source>
</evidence>
<feature type="transmembrane region" description="Helical" evidence="1">
    <location>
        <begin position="321"/>
        <end position="342"/>
    </location>
</feature>
<name>A0A6N2ZC49_9CLOT</name>
<feature type="transmembrane region" description="Helical" evidence="1">
    <location>
        <begin position="452"/>
        <end position="469"/>
    </location>
</feature>
<dbReference type="EMBL" id="CACRTV010000019">
    <property type="protein sequence ID" value="VYT77039.1"/>
    <property type="molecule type" value="Genomic_DNA"/>
</dbReference>
<dbReference type="AlphaFoldDB" id="A0A6N2ZC49"/>
<feature type="transmembrane region" description="Helical" evidence="1">
    <location>
        <begin position="111"/>
        <end position="134"/>
    </location>
</feature>
<dbReference type="PANTHER" id="PTHR31610">
    <property type="entry name" value="SLR0360 PROTEIN"/>
    <property type="match status" value="1"/>
</dbReference>
<gene>
    <name evidence="2" type="ORF">CPLFYP93_00552</name>
</gene>
<sequence length="517" mass="56365">MVFKYKWWGKGDLDASFGLFFDGFSKVFSAVGIMIFGFGMPVAIVMGKILPAIGIATFLGNLWYFYEAWRLAKKEKRSNVTAQPFGIGGAVVISWLFLIMGPVYWKTGDPMLAFRVGLSAGFIGGIIEVMGAFMGRWLLKVIPRSALMGNMAAGAFVWLSLVGIMIVFDKPEIAMVPLFVVIINYIAKAKQSFDKIPTGVLVIALGTVVAWVTGYMNLGNLMSSFSDVGFQVPSLFIEDIFRGFKDVIPYLPIIIPLQIANFLTTLQGVESAKIAGDTYPEKQSMIMDGMFTVIGSLLGNPFPTTVYCGHPSWKAIDARGGYSLVVGVTYLIISLTGLTGVMMNVIPYETVMVLLIFVGLTVTIDTVKDTDKKYIPVILIAMLPILVEHTKTMISSAVQAAGGNVENISPEAFIEFNIYIKGVEILGNGAFLSSLLIAGWLACVIDKKYKEGAVFSMSLGLASLIGLIHSSQMFVINKEVILITAGYFAIAAITYHKSYIDKSNIHLLEEFGEEKVS</sequence>
<keyword evidence="1" id="KW-1133">Transmembrane helix</keyword>
<dbReference type="PANTHER" id="PTHR31610:SF0">
    <property type="entry name" value="SLC26A_SULP TRANSPORTER DOMAIN-CONTAINING PROTEIN"/>
    <property type="match status" value="1"/>
</dbReference>
<feature type="transmembrane region" description="Helical" evidence="1">
    <location>
        <begin position="425"/>
        <end position="445"/>
    </location>
</feature>
<feature type="transmembrane region" description="Helical" evidence="1">
    <location>
        <begin position="173"/>
        <end position="189"/>
    </location>
</feature>
<feature type="transmembrane region" description="Helical" evidence="1">
    <location>
        <begin position="475"/>
        <end position="495"/>
    </location>
</feature>
<evidence type="ECO:0008006" key="3">
    <source>
        <dbReference type="Google" id="ProtNLM"/>
    </source>
</evidence>
<accession>A0A6N2ZC49</accession>
<feature type="transmembrane region" description="Helical" evidence="1">
    <location>
        <begin position="196"/>
        <end position="216"/>
    </location>
</feature>
<keyword evidence="1" id="KW-0472">Membrane</keyword>
<feature type="transmembrane region" description="Helical" evidence="1">
    <location>
        <begin position="49"/>
        <end position="66"/>
    </location>
</feature>
<feature type="transmembrane region" description="Helical" evidence="1">
    <location>
        <begin position="87"/>
        <end position="105"/>
    </location>
</feature>
<evidence type="ECO:0000256" key="1">
    <source>
        <dbReference type="SAM" id="Phobius"/>
    </source>
</evidence>
<feature type="transmembrane region" description="Helical" evidence="1">
    <location>
        <begin position="289"/>
        <end position="309"/>
    </location>
</feature>
<proteinExistence type="predicted"/>
<protein>
    <recommendedName>
        <fullName evidence="3">Uracil permease</fullName>
    </recommendedName>
</protein>
<keyword evidence="1" id="KW-0812">Transmembrane</keyword>
<feature type="transmembrane region" description="Helical" evidence="1">
    <location>
        <begin position="20"/>
        <end position="43"/>
    </location>
</feature>